<dbReference type="PROSITE" id="PS00065">
    <property type="entry name" value="D_2_HYDROXYACID_DH_1"/>
    <property type="match status" value="1"/>
</dbReference>
<dbReference type="GO" id="GO:0004617">
    <property type="term" value="F:phosphoglycerate dehydrogenase activity"/>
    <property type="evidence" value="ECO:0007669"/>
    <property type="project" value="UniProtKB-ARBA"/>
</dbReference>
<dbReference type="SUPFAM" id="SSF52283">
    <property type="entry name" value="Formate/glycerate dehydrogenase catalytic domain-like"/>
    <property type="match status" value="1"/>
</dbReference>
<name>A0A225M6W9_9BURK</name>
<evidence type="ECO:0000256" key="3">
    <source>
        <dbReference type="ARBA" id="ARBA00023027"/>
    </source>
</evidence>
<protein>
    <submittedName>
        <fullName evidence="5">3-phosphoglycerate dehydrogenase</fullName>
    </submittedName>
</protein>
<evidence type="ECO:0000313" key="5">
    <source>
        <dbReference type="EMBL" id="OWT56866.1"/>
    </source>
</evidence>
<gene>
    <name evidence="5" type="ORF">CEY11_18490</name>
</gene>
<evidence type="ECO:0000256" key="2">
    <source>
        <dbReference type="ARBA" id="ARBA00023002"/>
    </source>
</evidence>
<dbReference type="PANTHER" id="PTHR42789:SF1">
    <property type="entry name" value="D-ISOMER SPECIFIC 2-HYDROXYACID DEHYDROGENASE FAMILY PROTEIN (AFU_ORTHOLOGUE AFUA_6G10090)"/>
    <property type="match status" value="1"/>
</dbReference>
<dbReference type="OrthoDB" id="9805416at2"/>
<reference evidence="6" key="1">
    <citation type="submission" date="2017-06" db="EMBL/GenBank/DDBJ databases">
        <title>Herbaspirillum phytohormonus sp. nov., isolated from the root nodule of Robinia pseudoacacia in lead-zinc mine.</title>
        <authorList>
            <person name="Fan M."/>
            <person name="Lin Y."/>
        </authorList>
    </citation>
    <scope>NUCLEOTIDE SEQUENCE [LARGE SCALE GENOMIC DNA]</scope>
    <source>
        <strain evidence="6">SC-089</strain>
    </source>
</reference>
<proteinExistence type="inferred from homology"/>
<evidence type="ECO:0000313" key="6">
    <source>
        <dbReference type="Proteomes" id="UP000214603"/>
    </source>
</evidence>
<dbReference type="InterPro" id="IPR029753">
    <property type="entry name" value="D-isomer_DH_CS"/>
</dbReference>
<keyword evidence="3" id="KW-0520">NAD</keyword>
<sequence length="305" mass="32624">MHILIPESILPDSLARLREKHTVHYDPELVRRPEALLEAARPANAIIVRRLTQVRGTLLDGMPDCKAVGRLGVGLDNIDVETCRQRGIAVIPAPGANARSVAEYVIATALMLVRTAYLSTQEVIDGQWPKERLNLGGEIQGRTMGIVGFGGIGRITGQLAHALGMRVLVYDTAAQNQAGQQYYQNVSLAELFASSDVITLHVPLTPQTRNLVDGKCIRGMKDGAVVINAARGGIVDETALLAALRSGKLGGAALDAFENEPLGKSPQYAQVPNLILTPHIAGVTTDSEVRVNAVVVDKILQVLDA</sequence>
<organism evidence="5 6">
    <name type="scientific">Candidimonas nitroreducens</name>
    <dbReference type="NCBI Taxonomy" id="683354"/>
    <lineage>
        <taxon>Bacteria</taxon>
        <taxon>Pseudomonadati</taxon>
        <taxon>Pseudomonadota</taxon>
        <taxon>Betaproteobacteria</taxon>
        <taxon>Burkholderiales</taxon>
        <taxon>Alcaligenaceae</taxon>
        <taxon>Candidimonas</taxon>
    </lineage>
</organism>
<keyword evidence="6" id="KW-1185">Reference proteome</keyword>
<dbReference type="InterPro" id="IPR006140">
    <property type="entry name" value="D-isomer_DH_NAD-bd"/>
</dbReference>
<dbReference type="CDD" id="cd12173">
    <property type="entry name" value="PGDH_4"/>
    <property type="match status" value="1"/>
</dbReference>
<feature type="domain" description="D-isomer specific 2-hydroxyacid dehydrogenase NAD-binding" evidence="4">
    <location>
        <begin position="107"/>
        <end position="281"/>
    </location>
</feature>
<dbReference type="RefSeq" id="WP_088604874.1">
    <property type="nucleotide sequence ID" value="NZ_NJIH01000010.1"/>
</dbReference>
<dbReference type="Gene3D" id="3.40.50.720">
    <property type="entry name" value="NAD(P)-binding Rossmann-like Domain"/>
    <property type="match status" value="2"/>
</dbReference>
<dbReference type="PANTHER" id="PTHR42789">
    <property type="entry name" value="D-ISOMER SPECIFIC 2-HYDROXYACID DEHYDROGENASE FAMILY PROTEIN (AFU_ORTHOLOGUE AFUA_6G10090)"/>
    <property type="match status" value="1"/>
</dbReference>
<accession>A0A225M6W9</accession>
<dbReference type="AlphaFoldDB" id="A0A225M6W9"/>
<dbReference type="Proteomes" id="UP000214603">
    <property type="component" value="Unassembled WGS sequence"/>
</dbReference>
<dbReference type="InterPro" id="IPR050857">
    <property type="entry name" value="D-2-hydroxyacid_DH"/>
</dbReference>
<dbReference type="FunFam" id="3.40.50.720:FF:000041">
    <property type="entry name" value="D-3-phosphoglycerate dehydrogenase"/>
    <property type="match status" value="1"/>
</dbReference>
<dbReference type="InterPro" id="IPR036291">
    <property type="entry name" value="NAD(P)-bd_dom_sf"/>
</dbReference>
<evidence type="ECO:0000256" key="1">
    <source>
        <dbReference type="ARBA" id="ARBA00005854"/>
    </source>
</evidence>
<dbReference type="GO" id="GO:0051287">
    <property type="term" value="F:NAD binding"/>
    <property type="evidence" value="ECO:0007669"/>
    <property type="project" value="InterPro"/>
</dbReference>
<dbReference type="InterPro" id="IPR029752">
    <property type="entry name" value="D-isomer_DH_CS1"/>
</dbReference>
<dbReference type="GO" id="GO:0047545">
    <property type="term" value="F:(S)-2-hydroxyglutarate dehydrogenase activity"/>
    <property type="evidence" value="ECO:0007669"/>
    <property type="project" value="UniProtKB-ARBA"/>
</dbReference>
<dbReference type="PROSITE" id="PS00670">
    <property type="entry name" value="D_2_HYDROXYACID_DH_2"/>
    <property type="match status" value="1"/>
</dbReference>
<dbReference type="GO" id="GO:0006564">
    <property type="term" value="P:L-serine biosynthetic process"/>
    <property type="evidence" value="ECO:0007669"/>
    <property type="project" value="UniProtKB-ARBA"/>
</dbReference>
<dbReference type="PROSITE" id="PS00671">
    <property type="entry name" value="D_2_HYDROXYACID_DH_3"/>
    <property type="match status" value="1"/>
</dbReference>
<dbReference type="SUPFAM" id="SSF51735">
    <property type="entry name" value="NAD(P)-binding Rossmann-fold domains"/>
    <property type="match status" value="1"/>
</dbReference>
<dbReference type="EMBL" id="NJIH01000010">
    <property type="protein sequence ID" value="OWT56866.1"/>
    <property type="molecule type" value="Genomic_DNA"/>
</dbReference>
<keyword evidence="2" id="KW-0560">Oxidoreductase</keyword>
<comment type="similarity">
    <text evidence="1">Belongs to the D-isomer specific 2-hydroxyacid dehydrogenase family.</text>
</comment>
<dbReference type="Pfam" id="PF02826">
    <property type="entry name" value="2-Hacid_dh_C"/>
    <property type="match status" value="1"/>
</dbReference>
<evidence type="ECO:0000259" key="4">
    <source>
        <dbReference type="Pfam" id="PF02826"/>
    </source>
</evidence>
<comment type="caution">
    <text evidence="5">The sequence shown here is derived from an EMBL/GenBank/DDBJ whole genome shotgun (WGS) entry which is preliminary data.</text>
</comment>